<dbReference type="EMBL" id="HG994371">
    <property type="protein sequence ID" value="CAF1945021.1"/>
    <property type="molecule type" value="Genomic_DNA"/>
</dbReference>
<feature type="compositionally biased region" description="Basic and acidic residues" evidence="1">
    <location>
        <begin position="126"/>
        <end position="140"/>
    </location>
</feature>
<organism evidence="2">
    <name type="scientific">Brassica napus</name>
    <name type="common">Rape</name>
    <dbReference type="NCBI Taxonomy" id="3708"/>
    <lineage>
        <taxon>Eukaryota</taxon>
        <taxon>Viridiplantae</taxon>
        <taxon>Streptophyta</taxon>
        <taxon>Embryophyta</taxon>
        <taxon>Tracheophyta</taxon>
        <taxon>Spermatophyta</taxon>
        <taxon>Magnoliopsida</taxon>
        <taxon>eudicotyledons</taxon>
        <taxon>Gunneridae</taxon>
        <taxon>Pentapetalae</taxon>
        <taxon>rosids</taxon>
        <taxon>malvids</taxon>
        <taxon>Brassicales</taxon>
        <taxon>Brassicaceae</taxon>
        <taxon>Brassiceae</taxon>
        <taxon>Brassica</taxon>
    </lineage>
</organism>
<gene>
    <name evidence="2" type="ORF">DARMORV10_C07P01280.1</name>
</gene>
<feature type="region of interest" description="Disordered" evidence="1">
    <location>
        <begin position="1"/>
        <end position="46"/>
    </location>
</feature>
<sequence length="363" mass="40291">MKGGVSSEAEPPTKKQKKVKTQNESEADAAGNGSSEKEGSKELELENKATLTTIVNTLDIISRKFDQVDSRLEAYELDRNRPLMDQKTIDDRESGVKRALDEEFGSVDKDTDMRPLDFLVISPAKATKDDKSTKDDKAAKDPGYGRGCRRTRIVKGEEADKKKKVAQADAALKRKEKAEAKKEAAEDKKKEAEAKKKEAAAKKKVAEAKKKAAELKKKQEAELKKKNKAGSKYKKVTPPRDGVTRCNVQPDVEDSSLADIIDQVVAEQNEFAPESDVDNSELNVTPSSAIYEPLAPVDPVILEKLMQHIKAIPPKPPAPPGKKEVLTTDHESDFYSILIHERLWPEAEYGWLFDNAVLSNFYG</sequence>
<protein>
    <submittedName>
        <fullName evidence="2">(rape) hypothetical protein</fullName>
    </submittedName>
</protein>
<proteinExistence type="predicted"/>
<name>A0A816LJJ1_BRANA</name>
<feature type="compositionally biased region" description="Basic residues" evidence="1">
    <location>
        <begin position="225"/>
        <end position="237"/>
    </location>
</feature>
<accession>A0A816LJJ1</accession>
<reference evidence="2" key="1">
    <citation type="submission" date="2021-01" db="EMBL/GenBank/DDBJ databases">
        <authorList>
            <consortium name="Genoscope - CEA"/>
            <person name="William W."/>
        </authorList>
    </citation>
    <scope>NUCLEOTIDE SEQUENCE</scope>
</reference>
<feature type="region of interest" description="Disordered" evidence="1">
    <location>
        <begin position="123"/>
        <end position="247"/>
    </location>
</feature>
<feature type="compositionally biased region" description="Basic and acidic residues" evidence="1">
    <location>
        <begin position="35"/>
        <end position="46"/>
    </location>
</feature>
<feature type="compositionally biased region" description="Basic and acidic residues" evidence="1">
    <location>
        <begin position="171"/>
        <end position="224"/>
    </location>
</feature>
<dbReference type="AlphaFoldDB" id="A0A816LJJ1"/>
<dbReference type="Proteomes" id="UP001295469">
    <property type="component" value="Chromosome C07"/>
</dbReference>
<evidence type="ECO:0000313" key="2">
    <source>
        <dbReference type="EMBL" id="CAF1945021.1"/>
    </source>
</evidence>
<evidence type="ECO:0000256" key="1">
    <source>
        <dbReference type="SAM" id="MobiDB-lite"/>
    </source>
</evidence>